<name>A0A7X0Y3R4_9LIST</name>
<comment type="similarity">
    <text evidence="1">Belongs to the polysaccharide synthase family.</text>
</comment>
<dbReference type="InterPro" id="IPR051203">
    <property type="entry name" value="Polysaccharide_Synthase-Rel"/>
</dbReference>
<evidence type="ECO:0000259" key="2">
    <source>
        <dbReference type="Pfam" id="PF02719"/>
    </source>
</evidence>
<dbReference type="PANTHER" id="PTHR43318:SF1">
    <property type="entry name" value="POLYSACCHARIDE BIOSYNTHESIS PROTEIN EPSC-RELATED"/>
    <property type="match status" value="1"/>
</dbReference>
<dbReference type="InterPro" id="IPR036291">
    <property type="entry name" value="NAD(P)-bd_dom_sf"/>
</dbReference>
<protein>
    <submittedName>
        <fullName evidence="3">Polysaccharide biosynthesis protein</fullName>
    </submittedName>
</protein>
<feature type="domain" description="Polysaccharide biosynthesis protein CapD-like" evidence="2">
    <location>
        <begin position="142"/>
        <end position="423"/>
    </location>
</feature>
<dbReference type="AlphaFoldDB" id="A0A7X0Y3R4"/>
<evidence type="ECO:0000313" key="3">
    <source>
        <dbReference type="EMBL" id="MBC1935852.1"/>
    </source>
</evidence>
<proteinExistence type="inferred from homology"/>
<dbReference type="CDD" id="cd05237">
    <property type="entry name" value="UDP_invert_4-6DH_SDR_e"/>
    <property type="match status" value="1"/>
</dbReference>
<dbReference type="InterPro" id="IPR003869">
    <property type="entry name" value="Polysac_CapD-like"/>
</dbReference>
<evidence type="ECO:0000256" key="1">
    <source>
        <dbReference type="ARBA" id="ARBA00007430"/>
    </source>
</evidence>
<dbReference type="Proteomes" id="UP000535908">
    <property type="component" value="Unassembled WGS sequence"/>
</dbReference>
<dbReference type="Gene3D" id="3.40.50.720">
    <property type="entry name" value="NAD(P)-binding Rossmann-like Domain"/>
    <property type="match status" value="2"/>
</dbReference>
<dbReference type="Pfam" id="PF02719">
    <property type="entry name" value="Polysacc_synt_2"/>
    <property type="match status" value="1"/>
</dbReference>
<dbReference type="Pfam" id="PF13727">
    <property type="entry name" value="CoA_binding_3"/>
    <property type="match status" value="1"/>
</dbReference>
<evidence type="ECO:0000313" key="4">
    <source>
        <dbReference type="Proteomes" id="UP000535908"/>
    </source>
</evidence>
<dbReference type="EMBL" id="JAARWN010000003">
    <property type="protein sequence ID" value="MBC1935852.1"/>
    <property type="molecule type" value="Genomic_DNA"/>
</dbReference>
<gene>
    <name evidence="3" type="ORF">HCA69_05695</name>
</gene>
<reference evidence="3 4" key="1">
    <citation type="submission" date="2020-03" db="EMBL/GenBank/DDBJ databases">
        <title>Soil Listeria distribution.</title>
        <authorList>
            <person name="Liao J."/>
            <person name="Wiedmann M."/>
        </authorList>
    </citation>
    <scope>NUCLEOTIDE SEQUENCE [LARGE SCALE GENOMIC DNA]</scope>
    <source>
        <strain evidence="3 4">FSL L7-0741</strain>
    </source>
</reference>
<accession>A0A7X0Y3R4</accession>
<sequence>MKRTCIVGAGEAGKFMVRQLIFSKEKLLDAVCLLDDDKQKNGLVIEGVPVVGMLVDIEKAIEAYAIEYIVLAIPSLAKEDQDKIIQRAKKAGVGIMILPSTREMLSSRIPAVPRLDYQVLLDRLEFTLNYKQMHTEFSGKTVLITGAGGSIGSEIARQVKACQPDKIILVGNGEGSIYEIDQELGQDYSSIEIIPVIADIRNAKRVEDIFSKYKPDYVYHAAAHKHVPLMEKNIQEAIQNNVIGTYNVATAADKVGAKKVVMISTDKAVKPTNNMGASKRLAEKIIYYKNEHSNTDFRVVRFGNVLGSKGSVVPKFWKQICNNQKITLTHPSMTRYFMTIPEASKLVIQASALKQEGSIFILDMGKPVLIMSLIEKLFVMAGKEMDDAAIDYVGVRPGEKIHEQLFNNSELKADQTCDQIFVGKAHCEHSEWNRINFLMKNYHLQTEAVLKDTILSLANEGGKGAYAKTN</sequence>
<dbReference type="RefSeq" id="WP_185525732.1">
    <property type="nucleotide sequence ID" value="NZ_JAARWN010000003.1"/>
</dbReference>
<dbReference type="PANTHER" id="PTHR43318">
    <property type="entry name" value="UDP-N-ACETYLGLUCOSAMINE 4,6-DEHYDRATASE"/>
    <property type="match status" value="1"/>
</dbReference>
<dbReference type="SUPFAM" id="SSF51735">
    <property type="entry name" value="NAD(P)-binding Rossmann-fold domains"/>
    <property type="match status" value="2"/>
</dbReference>
<comment type="caution">
    <text evidence="3">The sequence shown here is derived from an EMBL/GenBank/DDBJ whole genome shotgun (WGS) entry which is preliminary data.</text>
</comment>
<organism evidence="3 4">
    <name type="scientific">Listeria grandensis</name>
    <dbReference type="NCBI Taxonomy" id="1494963"/>
    <lineage>
        <taxon>Bacteria</taxon>
        <taxon>Bacillati</taxon>
        <taxon>Bacillota</taxon>
        <taxon>Bacilli</taxon>
        <taxon>Bacillales</taxon>
        <taxon>Listeriaceae</taxon>
        <taxon>Listeria</taxon>
    </lineage>
</organism>